<proteinExistence type="predicted"/>
<organism evidence="1">
    <name type="scientific">marine sediment metagenome</name>
    <dbReference type="NCBI Taxonomy" id="412755"/>
    <lineage>
        <taxon>unclassified sequences</taxon>
        <taxon>metagenomes</taxon>
        <taxon>ecological metagenomes</taxon>
    </lineage>
</organism>
<dbReference type="AlphaFoldDB" id="X1PCF8"/>
<reference evidence="1" key="1">
    <citation type="journal article" date="2014" name="Front. Microbiol.">
        <title>High frequency of phylogenetically diverse reductive dehalogenase-homologous genes in deep subseafloor sedimentary metagenomes.</title>
        <authorList>
            <person name="Kawai M."/>
            <person name="Futagami T."/>
            <person name="Toyoda A."/>
            <person name="Takaki Y."/>
            <person name="Nishi S."/>
            <person name="Hori S."/>
            <person name="Arai W."/>
            <person name="Tsubouchi T."/>
            <person name="Morono Y."/>
            <person name="Uchiyama I."/>
            <person name="Ito T."/>
            <person name="Fujiyama A."/>
            <person name="Inagaki F."/>
            <person name="Takami H."/>
        </authorList>
    </citation>
    <scope>NUCLEOTIDE SEQUENCE</scope>
    <source>
        <strain evidence="1">Expedition CK06-06</strain>
    </source>
</reference>
<dbReference type="EMBL" id="BARV01043069">
    <property type="protein sequence ID" value="GAI53533.1"/>
    <property type="molecule type" value="Genomic_DNA"/>
</dbReference>
<feature type="non-terminal residue" evidence="1">
    <location>
        <position position="47"/>
    </location>
</feature>
<protein>
    <submittedName>
        <fullName evidence="1">Uncharacterized protein</fullName>
    </submittedName>
</protein>
<sequence length="47" mass="5658">MYLTLFEILWDMTKKSNTIDIRKPYDVAIDYTEWYFYGDRSAPMVVG</sequence>
<accession>X1PCF8</accession>
<comment type="caution">
    <text evidence="1">The sequence shown here is derived from an EMBL/GenBank/DDBJ whole genome shotgun (WGS) entry which is preliminary data.</text>
</comment>
<name>X1PCF8_9ZZZZ</name>
<gene>
    <name evidence="1" type="ORF">S06H3_64468</name>
</gene>
<evidence type="ECO:0000313" key="1">
    <source>
        <dbReference type="EMBL" id="GAI53533.1"/>
    </source>
</evidence>